<comment type="caution">
    <text evidence="8">The sequence shown here is derived from an EMBL/GenBank/DDBJ whole genome shotgun (WGS) entry which is preliminary data.</text>
</comment>
<dbReference type="InterPro" id="IPR011990">
    <property type="entry name" value="TPR-like_helical_dom_sf"/>
</dbReference>
<sequence>MKRYTYLHTLIVILLLCSSCEKFLNVNPKSSISEDDLLSSEVGFQQALTGVYSQFASRELYGDNLTMGFASALGQNYTTSANFKFKETTALNYQTSEVMNYGEQIWQKSYKAIAGLNNILANIDQQKQFFIGNNYVLIKGESLGLRAYLHFDLLRIFAPNNTNDPNKLAIPYRTELNSTAQRYITVSESIELILKDLKDAESLLKDIDPILKNEKNRKYSMNFLAIKALEARVLLYKGDKTGAYNAAQSVINSEVLSFITNARISAAAATKDRLFSTEQVFSIRIRKMIDWVEAGGSPYFKFIASGSPLHLTISQANFNSLYETTSGGSTDYRYLYLTELNGSVRFPSKYWQTWSLIGFTENDRLDQTVPLIRLSELYYIIAESTQNRDEAFAAINQVRRNRGLSQLNQNVANLENEISKEYQKEFYAEGQLFFFYKRINASTMRFRTGTVTANHYILPIPNSETEFNPQQNN</sequence>
<evidence type="ECO:0000259" key="7">
    <source>
        <dbReference type="Pfam" id="PF14322"/>
    </source>
</evidence>
<evidence type="ECO:0000256" key="5">
    <source>
        <dbReference type="ARBA" id="ARBA00023237"/>
    </source>
</evidence>
<keyword evidence="9" id="KW-1185">Reference proteome</keyword>
<accession>A0ABS7Z9C5</accession>
<dbReference type="Proteomes" id="UP001165302">
    <property type="component" value="Unassembled WGS sequence"/>
</dbReference>
<feature type="domain" description="RagB/SusD" evidence="6">
    <location>
        <begin position="360"/>
        <end position="442"/>
    </location>
</feature>
<dbReference type="Pfam" id="PF14322">
    <property type="entry name" value="SusD-like_3"/>
    <property type="match status" value="1"/>
</dbReference>
<evidence type="ECO:0000313" key="9">
    <source>
        <dbReference type="Proteomes" id="UP001165302"/>
    </source>
</evidence>
<evidence type="ECO:0000256" key="1">
    <source>
        <dbReference type="ARBA" id="ARBA00004442"/>
    </source>
</evidence>
<evidence type="ECO:0000256" key="3">
    <source>
        <dbReference type="ARBA" id="ARBA00022729"/>
    </source>
</evidence>
<dbReference type="Gene3D" id="1.25.40.900">
    <property type="match status" value="1"/>
</dbReference>
<protein>
    <submittedName>
        <fullName evidence="8">RagB/SusD family nutrient uptake outer membrane protein</fullName>
    </submittedName>
</protein>
<keyword evidence="5" id="KW-0998">Cell outer membrane</keyword>
<reference evidence="8" key="1">
    <citation type="submission" date="2020-10" db="EMBL/GenBank/DDBJ databases">
        <authorList>
            <person name="Lu T."/>
            <person name="Wang Q."/>
            <person name="Han X."/>
        </authorList>
    </citation>
    <scope>NUCLEOTIDE SEQUENCE</scope>
    <source>
        <strain evidence="8">WQ 366</strain>
    </source>
</reference>
<name>A0ABS7Z9C5_9SPHI</name>
<keyword evidence="4" id="KW-0472">Membrane</keyword>
<dbReference type="RefSeq" id="WP_225555110.1">
    <property type="nucleotide sequence ID" value="NZ_JADEYP010000045.1"/>
</dbReference>
<dbReference type="Pfam" id="PF07980">
    <property type="entry name" value="SusD_RagB"/>
    <property type="match status" value="1"/>
</dbReference>
<proteinExistence type="inferred from homology"/>
<comment type="subcellular location">
    <subcellularLocation>
        <location evidence="1">Cell outer membrane</location>
    </subcellularLocation>
</comment>
<dbReference type="SUPFAM" id="SSF48452">
    <property type="entry name" value="TPR-like"/>
    <property type="match status" value="1"/>
</dbReference>
<keyword evidence="3" id="KW-0732">Signal</keyword>
<dbReference type="InterPro" id="IPR012944">
    <property type="entry name" value="SusD_RagB_dom"/>
</dbReference>
<evidence type="ECO:0000313" key="8">
    <source>
        <dbReference type="EMBL" id="MCA5006755.1"/>
    </source>
</evidence>
<evidence type="ECO:0000256" key="2">
    <source>
        <dbReference type="ARBA" id="ARBA00006275"/>
    </source>
</evidence>
<dbReference type="Gene3D" id="2.20.20.130">
    <property type="match status" value="1"/>
</dbReference>
<organism evidence="8 9">
    <name type="scientific">Sphingobacterium bovistauri</name>
    <dbReference type="NCBI Taxonomy" id="2781959"/>
    <lineage>
        <taxon>Bacteria</taxon>
        <taxon>Pseudomonadati</taxon>
        <taxon>Bacteroidota</taxon>
        <taxon>Sphingobacteriia</taxon>
        <taxon>Sphingobacteriales</taxon>
        <taxon>Sphingobacteriaceae</taxon>
        <taxon>Sphingobacterium</taxon>
    </lineage>
</organism>
<evidence type="ECO:0000256" key="4">
    <source>
        <dbReference type="ARBA" id="ARBA00023136"/>
    </source>
</evidence>
<feature type="domain" description="SusD-like N-terminal" evidence="7">
    <location>
        <begin position="22"/>
        <end position="208"/>
    </location>
</feature>
<evidence type="ECO:0000259" key="6">
    <source>
        <dbReference type="Pfam" id="PF07980"/>
    </source>
</evidence>
<dbReference type="InterPro" id="IPR033985">
    <property type="entry name" value="SusD-like_N"/>
</dbReference>
<gene>
    <name evidence="8" type="ORF">IPZ78_16570</name>
</gene>
<comment type="similarity">
    <text evidence="2">Belongs to the SusD family.</text>
</comment>
<dbReference type="EMBL" id="JADEYP010000045">
    <property type="protein sequence ID" value="MCA5006755.1"/>
    <property type="molecule type" value="Genomic_DNA"/>
</dbReference>
<dbReference type="Gene3D" id="1.25.40.390">
    <property type="match status" value="1"/>
</dbReference>